<comment type="caution">
    <text evidence="1">The sequence shown here is derived from an EMBL/GenBank/DDBJ whole genome shotgun (WGS) entry which is preliminary data.</text>
</comment>
<accession>A0ABQ0BVV3</accession>
<reference evidence="1 2" key="1">
    <citation type="submission" date="2024-04" db="EMBL/GenBank/DDBJ databases">
        <title>Defined microbial consortia suppress multidrug-resistant proinflammatory Enterobacteriaceae via ecological control.</title>
        <authorList>
            <person name="Furuichi M."/>
            <person name="Kawaguchi T."/>
            <person name="Pust M."/>
            <person name="Yasuma K."/>
            <person name="Plichta D."/>
            <person name="Hasegawa N."/>
            <person name="Ohya T."/>
            <person name="Bhattarai S."/>
            <person name="Sasajima S."/>
            <person name="Aoto Y."/>
            <person name="Tuganbaev T."/>
            <person name="Yaginuma M."/>
            <person name="Ueda M."/>
            <person name="Okahashi N."/>
            <person name="Amafuji K."/>
            <person name="Kiridooshi Y."/>
            <person name="Sugita K."/>
            <person name="Strazar M."/>
            <person name="Skelly A."/>
            <person name="Suda W."/>
            <person name="Hattori M."/>
            <person name="Nakamoto N."/>
            <person name="Caballero S."/>
            <person name="Norman J."/>
            <person name="Olle B."/>
            <person name="Tanoue T."/>
            <person name="Arita M."/>
            <person name="Bucci V."/>
            <person name="Atarashi K."/>
            <person name="Xavier R."/>
            <person name="Honda K."/>
        </authorList>
    </citation>
    <scope>NUCLEOTIDE SEQUENCE [LARGE SCALE GENOMIC DNA]</scope>
    <source>
        <strain evidence="2">k34-0107-D12</strain>
    </source>
</reference>
<keyword evidence="2" id="KW-1185">Reference proteome</keyword>
<evidence type="ECO:0000313" key="2">
    <source>
        <dbReference type="Proteomes" id="UP001600941"/>
    </source>
</evidence>
<sequence>MLLILCSICLTACSGERKLEINTEEITKDTIVSCEDGMFYEYMHSYPDIPSLARESDVVVYAETAGISYYIAGDGVCRTKADIKILQSFKGNYKKGTKIKMIKDQGYASVKDYIDSFRTKDERRSCRQKYEQYSDEALKHIYVLQIEQDDIMLETGQKSIYFLQKSAYYNTDGTYARINGPEGEYMETEEGYFAEVKTFCDYRKSIETRGDTGTEEEEYQVFTLDEMASQINESK</sequence>
<dbReference type="EMBL" id="BAABZQ010000001">
    <property type="protein sequence ID" value="GAA6500659.1"/>
    <property type="molecule type" value="Genomic_DNA"/>
</dbReference>
<evidence type="ECO:0000313" key="1">
    <source>
        <dbReference type="EMBL" id="GAA6500659.1"/>
    </source>
</evidence>
<organism evidence="1 2">
    <name type="scientific">Blautia parvula</name>
    <dbReference type="NCBI Taxonomy" id="2877527"/>
    <lineage>
        <taxon>Bacteria</taxon>
        <taxon>Bacillati</taxon>
        <taxon>Bacillota</taxon>
        <taxon>Clostridia</taxon>
        <taxon>Lachnospirales</taxon>
        <taxon>Lachnospiraceae</taxon>
        <taxon>Blautia</taxon>
    </lineage>
</organism>
<proteinExistence type="predicted"/>
<dbReference type="Proteomes" id="UP001600941">
    <property type="component" value="Unassembled WGS sequence"/>
</dbReference>
<gene>
    <name evidence="1" type="ORF">K340107D12_34750</name>
</gene>
<protein>
    <recommendedName>
        <fullName evidence="3">Lipoprotein</fullName>
    </recommendedName>
</protein>
<name>A0ABQ0BVV3_9FIRM</name>
<evidence type="ECO:0008006" key="3">
    <source>
        <dbReference type="Google" id="ProtNLM"/>
    </source>
</evidence>